<dbReference type="AlphaFoldDB" id="A0A0A9CYG4"/>
<accession>A0A0A9CYG4</accession>
<protein>
    <submittedName>
        <fullName evidence="1">Uncharacterized protein</fullName>
    </submittedName>
</protein>
<reference evidence="1" key="1">
    <citation type="submission" date="2014-09" db="EMBL/GenBank/DDBJ databases">
        <authorList>
            <person name="Magalhaes I.L.F."/>
            <person name="Oliveira U."/>
            <person name="Santos F.R."/>
            <person name="Vidigal T.H.D.A."/>
            <person name="Brescovit A.D."/>
            <person name="Santos A.J."/>
        </authorList>
    </citation>
    <scope>NUCLEOTIDE SEQUENCE</scope>
    <source>
        <tissue evidence="1">Shoot tissue taken approximately 20 cm above the soil surface</tissue>
    </source>
</reference>
<evidence type="ECO:0000313" key="1">
    <source>
        <dbReference type="EMBL" id="JAD76522.1"/>
    </source>
</evidence>
<name>A0A0A9CYG4_ARUDO</name>
<sequence length="60" mass="6961">MLFQLRCFQQKAVEDANMCSSLPWFIRTIGECFGKDEQSYIMLKITAKEEQCTHVLETLG</sequence>
<reference evidence="1" key="2">
    <citation type="journal article" date="2015" name="Data Brief">
        <title>Shoot transcriptome of the giant reed, Arundo donax.</title>
        <authorList>
            <person name="Barrero R.A."/>
            <person name="Guerrero F.D."/>
            <person name="Moolhuijzen P."/>
            <person name="Goolsby J.A."/>
            <person name="Tidwell J."/>
            <person name="Bellgard S.E."/>
            <person name="Bellgard M.I."/>
        </authorList>
    </citation>
    <scope>NUCLEOTIDE SEQUENCE</scope>
    <source>
        <tissue evidence="1">Shoot tissue taken approximately 20 cm above the soil surface</tissue>
    </source>
</reference>
<organism evidence="1">
    <name type="scientific">Arundo donax</name>
    <name type="common">Giant reed</name>
    <name type="synonym">Donax arundinaceus</name>
    <dbReference type="NCBI Taxonomy" id="35708"/>
    <lineage>
        <taxon>Eukaryota</taxon>
        <taxon>Viridiplantae</taxon>
        <taxon>Streptophyta</taxon>
        <taxon>Embryophyta</taxon>
        <taxon>Tracheophyta</taxon>
        <taxon>Spermatophyta</taxon>
        <taxon>Magnoliopsida</taxon>
        <taxon>Liliopsida</taxon>
        <taxon>Poales</taxon>
        <taxon>Poaceae</taxon>
        <taxon>PACMAD clade</taxon>
        <taxon>Arundinoideae</taxon>
        <taxon>Arundineae</taxon>
        <taxon>Arundo</taxon>
    </lineage>
</organism>
<dbReference type="EMBL" id="GBRH01221373">
    <property type="protein sequence ID" value="JAD76522.1"/>
    <property type="molecule type" value="Transcribed_RNA"/>
</dbReference>
<proteinExistence type="predicted"/>